<dbReference type="Pfam" id="PF12323">
    <property type="entry name" value="HTH_OrfB_IS605"/>
    <property type="match status" value="1"/>
</dbReference>
<comment type="caution">
    <text evidence="2">The sequence shown here is derived from an EMBL/GenBank/DDBJ whole genome shotgun (WGS) entry which is preliminary data.</text>
</comment>
<proteinExistence type="predicted"/>
<gene>
    <name evidence="2" type="ORF">IWT30_00050</name>
</gene>
<evidence type="ECO:0000313" key="2">
    <source>
        <dbReference type="EMBL" id="GAW98107.1"/>
    </source>
</evidence>
<accession>A0A1Z5I8Z1</accession>
<protein>
    <submittedName>
        <fullName evidence="2">Helix-turn-helix domain protein</fullName>
    </submittedName>
</protein>
<dbReference type="Proteomes" id="UP000198374">
    <property type="component" value="Unassembled WGS sequence"/>
</dbReference>
<dbReference type="AlphaFoldDB" id="A0A1Z5I8Z1"/>
<evidence type="ECO:0000313" key="3">
    <source>
        <dbReference type="Proteomes" id="UP000198374"/>
    </source>
</evidence>
<dbReference type="EMBL" id="BCMF01000001">
    <property type="protein sequence ID" value="GAW98107.1"/>
    <property type="molecule type" value="Genomic_DNA"/>
</dbReference>
<evidence type="ECO:0000259" key="1">
    <source>
        <dbReference type="Pfam" id="PF12323"/>
    </source>
</evidence>
<feature type="domain" description="Transposase putative helix-turn-helix" evidence="1">
    <location>
        <begin position="1"/>
        <end position="42"/>
    </location>
</feature>
<reference evidence="2 3" key="1">
    <citation type="submission" date="2015-11" db="EMBL/GenBank/DDBJ databases">
        <title>Draft genome sequences of new species of the genus Lactobacillus isolated from orchardgrass silage.</title>
        <authorList>
            <person name="Tohno M."/>
            <person name="Tanizawa Y."/>
            <person name="Arita M."/>
        </authorList>
    </citation>
    <scope>NUCLEOTIDE SEQUENCE [LARGE SCALE GENOMIC DNA]</scope>
    <source>
        <strain evidence="2 3">IWT30</strain>
    </source>
</reference>
<sequence length="53" mass="6478">MLLTYKVEIEPTEKQAWQIDCHIGGSRWAYNLFLDINRQRYELRLLLFECVFL</sequence>
<name>A0A1Z5I8Z1_9LACO</name>
<keyword evidence="3" id="KW-1185">Reference proteome</keyword>
<dbReference type="InterPro" id="IPR021027">
    <property type="entry name" value="Transposase_put_HTH"/>
</dbReference>
<organism evidence="2 3">
    <name type="scientific">Secundilactobacillus mixtipabuli</name>
    <dbReference type="NCBI Taxonomy" id="1435342"/>
    <lineage>
        <taxon>Bacteria</taxon>
        <taxon>Bacillati</taxon>
        <taxon>Bacillota</taxon>
        <taxon>Bacilli</taxon>
        <taxon>Lactobacillales</taxon>
        <taxon>Lactobacillaceae</taxon>
        <taxon>Secundilactobacillus</taxon>
    </lineage>
</organism>